<accession>A0ABV3Y5I9</accession>
<name>A0ABV3Y5I9_9ACTN</name>
<dbReference type="Proteomes" id="UP001560267">
    <property type="component" value="Unassembled WGS sequence"/>
</dbReference>
<gene>
    <name evidence="1" type="ORF">AB6A68_13285</name>
</gene>
<evidence type="ECO:0000313" key="1">
    <source>
        <dbReference type="EMBL" id="MEX6430800.1"/>
    </source>
</evidence>
<organism evidence="1 2">
    <name type="scientific">Ferrimicrobium acidiphilum</name>
    <dbReference type="NCBI Taxonomy" id="121039"/>
    <lineage>
        <taxon>Bacteria</taxon>
        <taxon>Bacillati</taxon>
        <taxon>Actinomycetota</taxon>
        <taxon>Acidimicrobiia</taxon>
        <taxon>Acidimicrobiales</taxon>
        <taxon>Acidimicrobiaceae</taxon>
        <taxon>Ferrimicrobium</taxon>
    </lineage>
</organism>
<dbReference type="EMBL" id="JBFSHR010000086">
    <property type="protein sequence ID" value="MEX6430800.1"/>
    <property type="molecule type" value="Genomic_DNA"/>
</dbReference>
<comment type="caution">
    <text evidence="1">The sequence shown here is derived from an EMBL/GenBank/DDBJ whole genome shotgun (WGS) entry which is preliminary data.</text>
</comment>
<evidence type="ECO:0008006" key="3">
    <source>
        <dbReference type="Google" id="ProtNLM"/>
    </source>
</evidence>
<evidence type="ECO:0000313" key="2">
    <source>
        <dbReference type="Proteomes" id="UP001560267"/>
    </source>
</evidence>
<dbReference type="RefSeq" id="WP_369084950.1">
    <property type="nucleotide sequence ID" value="NZ_JBFSHR010000086.1"/>
</dbReference>
<proteinExistence type="predicted"/>
<reference evidence="1 2" key="1">
    <citation type="submission" date="2024-07" db="EMBL/GenBank/DDBJ databases">
        <title>Draft Genome Sequence of Ferrimicrobium acidiphilum Strain YE2023, Isolated from a Pulp of Bioleach Reactor.</title>
        <authorList>
            <person name="Elkina Y.A."/>
            <person name="Bulaeva A.G."/>
            <person name="Beletsky A.V."/>
            <person name="Mardanov A.V."/>
        </authorList>
    </citation>
    <scope>NUCLEOTIDE SEQUENCE [LARGE SCALE GENOMIC DNA]</scope>
    <source>
        <strain evidence="1 2">YE2023</strain>
    </source>
</reference>
<sequence>MGDVANVNDLLDDHVVLDLECLDRIYLNVYVPKLQMPGQVIYFLHDHRKMPIASPAILEKMGNRFREAVRSFATTNNIPIVRFMKGERHIEVMEPYLKAATEPGIVAIGVAQEFQSVFSATKNRQATGVPSFTFAKADRRVTAYYFYLMDADFGAGFIKICSYFPYPGKVWVNGHEWAKRQALKAGIGFTELANGFASCEDPAGLQAICNRLGPNQIEEFFQRWMQVIPIPLDDRDRLAGFWWELSMRPRTIVFDAPRRARSFFESTVADNIDIGRPDEVKLIFARQIRKNTSGEFATRIVTRGTDVAISAFYKHSRIKEYLKEGRALRIETVVNSPTDLGVQRRLRNLAELIDKARAANRRLLDIQRGRQGCAIETALWERISQPSLEEGRRTGAIRFGDKRVMALAGALCVALNTVIGFTNKSLRASVSQLLDGPYSAAQMTYDLRKLRLKGLVTRIPHTNSYTLTSEGIRFAITYTKLGQRVLPPLLAANQQPAPIGLQRALNTIENYVGNYLEHAKLKAAA</sequence>
<protein>
    <recommendedName>
        <fullName evidence="3">MarR family transcriptional regulator</fullName>
    </recommendedName>
</protein>
<keyword evidence="2" id="KW-1185">Reference proteome</keyword>